<comment type="similarity">
    <text evidence="1">Belongs to the dynein light chain Tctex-type family.</text>
</comment>
<dbReference type="GeneID" id="111247347"/>
<reference evidence="2" key="1">
    <citation type="submission" date="2021-01" db="UniProtKB">
        <authorList>
            <consortium name="EnsemblMetazoa"/>
        </authorList>
    </citation>
    <scope>IDENTIFICATION</scope>
</reference>
<dbReference type="InterPro" id="IPR005334">
    <property type="entry name" value="Tctex-1-like"/>
</dbReference>
<proteinExistence type="inferred from homology"/>
<dbReference type="GO" id="GO:0005737">
    <property type="term" value="C:cytoplasm"/>
    <property type="evidence" value="ECO:0007669"/>
    <property type="project" value="TreeGrafter"/>
</dbReference>
<dbReference type="OrthoDB" id="6499973at2759"/>
<dbReference type="RefSeq" id="XP_022653885.1">
    <property type="nucleotide sequence ID" value="XM_022798150.1"/>
</dbReference>
<evidence type="ECO:0000313" key="2">
    <source>
        <dbReference type="EnsemblMetazoa" id="XP_022653884"/>
    </source>
</evidence>
<evidence type="ECO:0000313" key="3">
    <source>
        <dbReference type="Proteomes" id="UP000594260"/>
    </source>
</evidence>
<dbReference type="EnsemblMetazoa" id="XM_022798151">
    <property type="protein sequence ID" value="XP_022653886"/>
    <property type="gene ID" value="LOC111247347"/>
</dbReference>
<dbReference type="AlphaFoldDB" id="A0A7M7JLS5"/>
<dbReference type="RefSeq" id="XP_022653886.1">
    <property type="nucleotide sequence ID" value="XM_022798151.1"/>
</dbReference>
<dbReference type="GO" id="GO:0005868">
    <property type="term" value="C:cytoplasmic dynein complex"/>
    <property type="evidence" value="ECO:0007669"/>
    <property type="project" value="TreeGrafter"/>
</dbReference>
<dbReference type="EnsemblMetazoa" id="XM_022798149">
    <property type="protein sequence ID" value="XP_022653884"/>
    <property type="gene ID" value="LOC111247347"/>
</dbReference>
<organism evidence="2 3">
    <name type="scientific">Varroa destructor</name>
    <name type="common">Honeybee mite</name>
    <dbReference type="NCBI Taxonomy" id="109461"/>
    <lineage>
        <taxon>Eukaryota</taxon>
        <taxon>Metazoa</taxon>
        <taxon>Ecdysozoa</taxon>
        <taxon>Arthropoda</taxon>
        <taxon>Chelicerata</taxon>
        <taxon>Arachnida</taxon>
        <taxon>Acari</taxon>
        <taxon>Parasitiformes</taxon>
        <taxon>Mesostigmata</taxon>
        <taxon>Gamasina</taxon>
        <taxon>Dermanyssoidea</taxon>
        <taxon>Varroidae</taxon>
        <taxon>Varroa</taxon>
    </lineage>
</organism>
<dbReference type="InParanoid" id="A0A7M7JLS5"/>
<name>A0A7M7JLS5_VARDE</name>
<dbReference type="KEGG" id="vde:111247347"/>
<dbReference type="PANTHER" id="PTHR21255:SF7">
    <property type="entry name" value="DYNEIN LIGHT CHAIN TCTEX-TYPE PROTEIN 2B"/>
    <property type="match status" value="1"/>
</dbReference>
<dbReference type="GO" id="GO:0007018">
    <property type="term" value="P:microtubule-based movement"/>
    <property type="evidence" value="ECO:0007669"/>
    <property type="project" value="TreeGrafter"/>
</dbReference>
<dbReference type="EnsemblMetazoa" id="XM_022798150">
    <property type="protein sequence ID" value="XP_022653885"/>
    <property type="gene ID" value="LOC111247347"/>
</dbReference>
<keyword evidence="3" id="KW-1185">Reference proteome</keyword>
<dbReference type="Proteomes" id="UP000594260">
    <property type="component" value="Unplaced"/>
</dbReference>
<protein>
    <submittedName>
        <fullName evidence="2">Uncharacterized protein</fullName>
    </submittedName>
</protein>
<sequence length="248" mass="28304">MVPQDTPFEEQYARIICHHQDYFHRLQSRREKANKVATIRQHYYPEGEWGWAVSGCAFVVHLLTNGIVLAFAHLLGQVHQKWNHVPQINIGSRLMTTTPPKAYAMNKFNLRPSLELRFKPDEAKQLMKEIVNPLLDSIEKYDATIISQLTRRISEEVVRRLKELSDHANEEEEAVRPSTAASIRSLGDGTTGGRYKIICHTVIVENRGAGIRVSYGQQWDIDSDGAVSHFYASSCLQCICTVLAIFYY</sequence>
<dbReference type="CDD" id="cd21459">
    <property type="entry name" value="DLC-like_TCTEX1D2"/>
    <property type="match status" value="1"/>
</dbReference>
<accession>A0A7M7JLS5</accession>
<dbReference type="GO" id="GO:0045505">
    <property type="term" value="F:dynein intermediate chain binding"/>
    <property type="evidence" value="ECO:0007669"/>
    <property type="project" value="TreeGrafter"/>
</dbReference>
<dbReference type="Gene3D" id="3.30.1140.40">
    <property type="entry name" value="Tctex-1"/>
    <property type="match status" value="1"/>
</dbReference>
<dbReference type="InterPro" id="IPR038586">
    <property type="entry name" value="Tctex-1-like_sf"/>
</dbReference>
<evidence type="ECO:0000256" key="1">
    <source>
        <dbReference type="ARBA" id="ARBA00005361"/>
    </source>
</evidence>
<dbReference type="RefSeq" id="XP_022653884.1">
    <property type="nucleotide sequence ID" value="XM_022798149.1"/>
</dbReference>
<dbReference type="Pfam" id="PF03645">
    <property type="entry name" value="Tctex-1"/>
    <property type="match status" value="1"/>
</dbReference>
<dbReference type="PANTHER" id="PTHR21255">
    <property type="entry name" value="T-COMPLEX-ASSOCIATED-TESTIS-EXPRESSED 1/ DYNEIN LIGHT CHAIN"/>
    <property type="match status" value="1"/>
</dbReference>